<sequence>MLTFINRINIRRRLILVFSSIGVAMMVAMSYVNYQTATRLIAQEASSKLVAVRETKNAQLMNLLEEKQQDLDSLGSVANMERLFAALVAYHEAANVGADAPYDVTTPEYRLIEEEHGAFLEKYLAMFGYHDLFLVCAAHGHVMFTVGKHADAGSNLKSGPYRDSGLARLWRKVVTTKQAAFEDFQPYAPQENVPAAFVGIPLHSASDEVIGMLALQISVEMLNKIMFQREGLGQTGEAYLVGEDLLMRSDSFLDQEHRTVIASFRNPETGRVDTEASRVALRGESGAVTIRGERGQRRLSAYMPVEIGETRWALLVEIDEDEALQGIATLRKSALLWGGGMTVALILASAAFSNTVTRPLKAAISVAEQVSTGVLDMSIEIASHDEIGQLLRAMTHMMAYLRSVAGIAERVGNNDLAVTVTPLSERDALNHSLSKMVTNLQIAREENLRSIKDIEERNQAMSEQNWLKDGMSQLNAALMGDLTLTDLCDRAIRFVARYVNAGRGVLYTYHAEEQTLRLRGAFAFTERDHLSNAYQLGEGAIGQVALERAPILLTHLSQEESVIHAGTVSAAPLNTYSFPLMYNEQLYGVIELASFEPFQQKLTDFLAEASRIIATAIFSAMQKDQMQRLLAKAEQATEEAERAKEEAQLQSQEAQAAAVRLEEQQQRLQQQNEELQQMNAQMEEQRQQIEQQREELRQQRDALAQAQADFEQRQT</sequence>
<dbReference type="HOGENOM" id="CLU_390127_0_0_0"/>
<dbReference type="SMART" id="SM00065">
    <property type="entry name" value="GAF"/>
    <property type="match status" value="1"/>
</dbReference>
<dbReference type="CDD" id="cd18774">
    <property type="entry name" value="PDC2_HK_sensor"/>
    <property type="match status" value="1"/>
</dbReference>
<feature type="compositionally biased region" description="Low complexity" evidence="1">
    <location>
        <begin position="666"/>
        <end position="682"/>
    </location>
</feature>
<dbReference type="AlphaFoldDB" id="A0A081BQD9"/>
<dbReference type="Proteomes" id="UP000030700">
    <property type="component" value="Unassembled WGS sequence"/>
</dbReference>
<dbReference type="Gene3D" id="3.30.450.40">
    <property type="match status" value="1"/>
</dbReference>
<feature type="domain" description="HAMP" evidence="3">
    <location>
        <begin position="354"/>
        <end position="406"/>
    </location>
</feature>
<dbReference type="GO" id="GO:0007165">
    <property type="term" value="P:signal transduction"/>
    <property type="evidence" value="ECO:0007669"/>
    <property type="project" value="InterPro"/>
</dbReference>
<keyword evidence="2" id="KW-1133">Transmembrane helix</keyword>
<accession>A0A081BQD9</accession>
<name>A0A081BQD9_9BACT</name>
<feature type="region of interest" description="Disordered" evidence="1">
    <location>
        <begin position="665"/>
        <end position="715"/>
    </location>
</feature>
<dbReference type="Gene3D" id="3.30.450.20">
    <property type="entry name" value="PAS domain"/>
    <property type="match status" value="1"/>
</dbReference>
<keyword evidence="2" id="KW-0812">Transmembrane</keyword>
<dbReference type="SUPFAM" id="SSF55781">
    <property type="entry name" value="GAF domain-like"/>
    <property type="match status" value="1"/>
</dbReference>
<dbReference type="STRING" id="1499966.U14_03857"/>
<evidence type="ECO:0000313" key="4">
    <source>
        <dbReference type="EMBL" id="GAK52605.1"/>
    </source>
</evidence>
<keyword evidence="5" id="KW-1185">Reference proteome</keyword>
<dbReference type="SUPFAM" id="SSF158472">
    <property type="entry name" value="HAMP domain-like"/>
    <property type="match status" value="1"/>
</dbReference>
<gene>
    <name evidence="4" type="ORF">U14_03857</name>
</gene>
<dbReference type="PROSITE" id="PS50885">
    <property type="entry name" value="HAMP"/>
    <property type="match status" value="1"/>
</dbReference>
<dbReference type="SMART" id="SM00304">
    <property type="entry name" value="HAMP"/>
    <property type="match status" value="1"/>
</dbReference>
<evidence type="ECO:0000256" key="1">
    <source>
        <dbReference type="SAM" id="MobiDB-lite"/>
    </source>
</evidence>
<dbReference type="EMBL" id="DF820458">
    <property type="protein sequence ID" value="GAK52605.1"/>
    <property type="molecule type" value="Genomic_DNA"/>
</dbReference>
<dbReference type="InterPro" id="IPR003660">
    <property type="entry name" value="HAMP_dom"/>
</dbReference>
<dbReference type="CDD" id="cd06225">
    <property type="entry name" value="HAMP"/>
    <property type="match status" value="1"/>
</dbReference>
<reference evidence="4 5" key="1">
    <citation type="journal article" date="2015" name="PeerJ">
        <title>First genomic representation of candidate bacterial phylum KSB3 points to enhanced environmental sensing as a trigger of wastewater bulking.</title>
        <authorList>
            <person name="Sekiguchi Y."/>
            <person name="Ohashi A."/>
            <person name="Parks D.H."/>
            <person name="Yamauchi T."/>
            <person name="Tyson G.W."/>
            <person name="Hugenholtz P."/>
        </authorList>
    </citation>
    <scope>NUCLEOTIDE SEQUENCE [LARGE SCALE GENOMIC DNA]</scope>
</reference>
<evidence type="ECO:0000313" key="5">
    <source>
        <dbReference type="Proteomes" id="UP000030700"/>
    </source>
</evidence>
<dbReference type="InterPro" id="IPR003018">
    <property type="entry name" value="GAF"/>
</dbReference>
<proteinExistence type="predicted"/>
<keyword evidence="2" id="KW-0472">Membrane</keyword>
<protein>
    <submittedName>
        <fullName evidence="4">Chemotaxis sensory transducer</fullName>
    </submittedName>
</protein>
<dbReference type="Pfam" id="PF00672">
    <property type="entry name" value="HAMP"/>
    <property type="match status" value="1"/>
</dbReference>
<feature type="transmembrane region" description="Helical" evidence="2">
    <location>
        <begin position="14"/>
        <end position="34"/>
    </location>
</feature>
<evidence type="ECO:0000256" key="2">
    <source>
        <dbReference type="SAM" id="Phobius"/>
    </source>
</evidence>
<feature type="compositionally biased region" description="Basic and acidic residues" evidence="1">
    <location>
        <begin position="683"/>
        <end position="700"/>
    </location>
</feature>
<evidence type="ECO:0000259" key="3">
    <source>
        <dbReference type="PROSITE" id="PS50885"/>
    </source>
</evidence>
<dbReference type="Pfam" id="PF13185">
    <property type="entry name" value="GAF_2"/>
    <property type="match status" value="1"/>
</dbReference>
<organism evidence="4 5">
    <name type="scientific">Candidatus Moduliflexus flocculans</name>
    <dbReference type="NCBI Taxonomy" id="1499966"/>
    <lineage>
        <taxon>Bacteria</taxon>
        <taxon>Candidatus Moduliflexota</taxon>
        <taxon>Candidatus Moduliflexia</taxon>
        <taxon>Candidatus Moduliflexales</taxon>
        <taxon>Candidatus Moduliflexaceae</taxon>
    </lineage>
</organism>
<dbReference type="InterPro" id="IPR029016">
    <property type="entry name" value="GAF-like_dom_sf"/>
</dbReference>
<dbReference type="Gene3D" id="1.10.8.500">
    <property type="entry name" value="HAMP domain in histidine kinase"/>
    <property type="match status" value="1"/>
</dbReference>
<dbReference type="GO" id="GO:0016020">
    <property type="term" value="C:membrane"/>
    <property type="evidence" value="ECO:0007669"/>
    <property type="project" value="InterPro"/>
</dbReference>